<proteinExistence type="predicted"/>
<feature type="signal peptide" evidence="1">
    <location>
        <begin position="1"/>
        <end position="24"/>
    </location>
</feature>
<dbReference type="OrthoDB" id="4380938at2"/>
<comment type="caution">
    <text evidence="2">The sequence shown here is derived from an EMBL/GenBank/DDBJ whole genome shotgun (WGS) entry which is preliminary data.</text>
</comment>
<feature type="chain" id="PRO_5018026166" description="Tat pathway signal protein" evidence="1">
    <location>
        <begin position="25"/>
        <end position="405"/>
    </location>
</feature>
<reference evidence="2 3" key="1">
    <citation type="submission" date="2018-10" db="EMBL/GenBank/DDBJ databases">
        <title>Isolation from cow dung.</title>
        <authorList>
            <person name="Ling L."/>
        </authorList>
    </citation>
    <scope>NUCLEOTIDE SEQUENCE [LARGE SCALE GENOMIC DNA]</scope>
    <source>
        <strain evidence="2 3">NEAU-LL90</strain>
    </source>
</reference>
<evidence type="ECO:0000313" key="3">
    <source>
        <dbReference type="Proteomes" id="UP000279275"/>
    </source>
</evidence>
<name>A0A3M2L2V8_9NOCA</name>
<dbReference type="Proteomes" id="UP000279275">
    <property type="component" value="Unassembled WGS sequence"/>
</dbReference>
<keyword evidence="1" id="KW-0732">Signal</keyword>
<dbReference type="EMBL" id="RFFH01000011">
    <property type="protein sequence ID" value="RMI30195.1"/>
    <property type="molecule type" value="Genomic_DNA"/>
</dbReference>
<evidence type="ECO:0000256" key="1">
    <source>
        <dbReference type="SAM" id="SignalP"/>
    </source>
</evidence>
<evidence type="ECO:0000313" key="2">
    <source>
        <dbReference type="EMBL" id="RMI30195.1"/>
    </source>
</evidence>
<sequence length="405" mass="42871">MSLGVAAVLAAVLAGPALTPVAQADPVLAAYLDLPAPGGDGSTGGGLDPGLPLDVGTLRAAVEQARAEGLAPHRYATLLHQYWLAVSTANAGIDLASWDPHLGSAANAATFTQVYVNYLRLATTHPDFYWAGLAGLAGGSFASGFFDIGDLAPVVGAVHQLGETVADLIATTPPELAAMLPPDLRLLATAGPRLSPQDMEWYRIRLMTMQKHIFIDQVPMHEAYAAEGMPAIEEMAAAGILDDNAVTAWRDIDSGTAAGLDDALLRMTDREQNQIIADQWDQTSAGRGDMGRVLTYVTTIAGKAAVPGTRAPGVYAPLTVHADVDGHPMSLRLPLPDFNWADRDTRWAYITADLVPRCLDLDHDPARAQVILGEPFAAKLEHGRLLSRLPDLITDLTGQWSITAG</sequence>
<evidence type="ECO:0008006" key="4">
    <source>
        <dbReference type="Google" id="ProtNLM"/>
    </source>
</evidence>
<dbReference type="AlphaFoldDB" id="A0A3M2L2V8"/>
<dbReference type="RefSeq" id="WP_122190267.1">
    <property type="nucleotide sequence ID" value="NZ_RFFH01000011.1"/>
</dbReference>
<protein>
    <recommendedName>
        <fullName evidence="4">Tat pathway signal protein</fullName>
    </recommendedName>
</protein>
<accession>A0A3M2L2V8</accession>
<keyword evidence="3" id="KW-1185">Reference proteome</keyword>
<organism evidence="2 3">
    <name type="scientific">Nocardia stercoris</name>
    <dbReference type="NCBI Taxonomy" id="2483361"/>
    <lineage>
        <taxon>Bacteria</taxon>
        <taxon>Bacillati</taxon>
        <taxon>Actinomycetota</taxon>
        <taxon>Actinomycetes</taxon>
        <taxon>Mycobacteriales</taxon>
        <taxon>Nocardiaceae</taxon>
        <taxon>Nocardia</taxon>
    </lineage>
</organism>
<gene>
    <name evidence="2" type="ORF">EBN03_23580</name>
</gene>